<gene>
    <name evidence="1" type="ORF">BD749_0022</name>
</gene>
<proteinExistence type="predicted"/>
<evidence type="ECO:0008006" key="3">
    <source>
        <dbReference type="Google" id="ProtNLM"/>
    </source>
</evidence>
<protein>
    <recommendedName>
        <fullName evidence="3">SpoIIAA-like protein</fullName>
    </recommendedName>
</protein>
<dbReference type="AlphaFoldDB" id="A0A2N3V0E8"/>
<organism evidence="1 2">
    <name type="scientific">Pontibacter ramchanderi</name>
    <dbReference type="NCBI Taxonomy" id="1179743"/>
    <lineage>
        <taxon>Bacteria</taxon>
        <taxon>Pseudomonadati</taxon>
        <taxon>Bacteroidota</taxon>
        <taxon>Cytophagia</taxon>
        <taxon>Cytophagales</taxon>
        <taxon>Hymenobacteraceae</taxon>
        <taxon>Pontibacter</taxon>
    </lineage>
</organism>
<reference evidence="1 2" key="1">
    <citation type="submission" date="2017-12" db="EMBL/GenBank/DDBJ databases">
        <title>Genomic Encyclopedia of Type Strains, Phase III (KMG-III): the genomes of soil and plant-associated and newly described type strains.</title>
        <authorList>
            <person name="Whitman W."/>
        </authorList>
    </citation>
    <scope>NUCLEOTIDE SEQUENCE [LARGE SCALE GENOMIC DNA]</scope>
    <source>
        <strain evidence="1 2">LP43</strain>
    </source>
</reference>
<accession>A0A2N3V0E8</accession>
<evidence type="ECO:0000313" key="2">
    <source>
        <dbReference type="Proteomes" id="UP000233782"/>
    </source>
</evidence>
<dbReference type="OrthoDB" id="9924035at2"/>
<comment type="caution">
    <text evidence="1">The sequence shown here is derived from an EMBL/GenBank/DDBJ whole genome shotgun (WGS) entry which is preliminary data.</text>
</comment>
<dbReference type="RefSeq" id="WP_101442358.1">
    <property type="nucleotide sequence ID" value="NZ_PJMU01000001.1"/>
</dbReference>
<name>A0A2N3V0E8_9BACT</name>
<evidence type="ECO:0000313" key="1">
    <source>
        <dbReference type="EMBL" id="PKV75085.1"/>
    </source>
</evidence>
<dbReference type="Proteomes" id="UP000233782">
    <property type="component" value="Unassembled WGS sequence"/>
</dbReference>
<keyword evidence="2" id="KW-1185">Reference proteome</keyword>
<sequence length="140" mass="15925">MQLQRTLPLTEHLPQTGYYTFDVPHIHQSNIADVKKSIDAYLALIKTENIRHVLLNFSQTEVSVADETFRLVLNYLIIGLKYTEASRIARISVADAGREHIALAAFSQSAVLLHHHVQLGYFKSMHEAQRWLGSAPYKAR</sequence>
<dbReference type="EMBL" id="PJMU01000001">
    <property type="protein sequence ID" value="PKV75085.1"/>
    <property type="molecule type" value="Genomic_DNA"/>
</dbReference>